<reference evidence="1 2" key="1">
    <citation type="journal article" date="2016" name="Sci. Rep.">
        <title>The Dendrobium catenatum Lindl. genome sequence provides insights into polysaccharide synthase, floral development and adaptive evolution.</title>
        <authorList>
            <person name="Zhang G.Q."/>
            <person name="Xu Q."/>
            <person name="Bian C."/>
            <person name="Tsai W.C."/>
            <person name="Yeh C.M."/>
            <person name="Liu K.W."/>
            <person name="Yoshida K."/>
            <person name="Zhang L.S."/>
            <person name="Chang S.B."/>
            <person name="Chen F."/>
            <person name="Shi Y."/>
            <person name="Su Y.Y."/>
            <person name="Zhang Y.Q."/>
            <person name="Chen L.J."/>
            <person name="Yin Y."/>
            <person name="Lin M."/>
            <person name="Huang H."/>
            <person name="Deng H."/>
            <person name="Wang Z.W."/>
            <person name="Zhu S.L."/>
            <person name="Zhao X."/>
            <person name="Deng C."/>
            <person name="Niu S.C."/>
            <person name="Huang J."/>
            <person name="Wang M."/>
            <person name="Liu G.H."/>
            <person name="Yang H.J."/>
            <person name="Xiao X.J."/>
            <person name="Hsiao Y.Y."/>
            <person name="Wu W.L."/>
            <person name="Chen Y.Y."/>
            <person name="Mitsuda N."/>
            <person name="Ohme-Takagi M."/>
            <person name="Luo Y.B."/>
            <person name="Van de Peer Y."/>
            <person name="Liu Z.J."/>
        </authorList>
    </citation>
    <scope>NUCLEOTIDE SEQUENCE [LARGE SCALE GENOMIC DNA]</scope>
    <source>
        <tissue evidence="1">The whole plant</tissue>
    </source>
</reference>
<dbReference type="Proteomes" id="UP000233837">
    <property type="component" value="Unassembled WGS sequence"/>
</dbReference>
<reference evidence="1 2" key="2">
    <citation type="journal article" date="2017" name="Nature">
        <title>The Apostasia genome and the evolution of orchids.</title>
        <authorList>
            <person name="Zhang G.Q."/>
            <person name="Liu K.W."/>
            <person name="Li Z."/>
            <person name="Lohaus R."/>
            <person name="Hsiao Y.Y."/>
            <person name="Niu S.C."/>
            <person name="Wang J.Y."/>
            <person name="Lin Y.C."/>
            <person name="Xu Q."/>
            <person name="Chen L.J."/>
            <person name="Yoshida K."/>
            <person name="Fujiwara S."/>
            <person name="Wang Z.W."/>
            <person name="Zhang Y.Q."/>
            <person name="Mitsuda N."/>
            <person name="Wang M."/>
            <person name="Liu G.H."/>
            <person name="Pecoraro L."/>
            <person name="Huang H.X."/>
            <person name="Xiao X.J."/>
            <person name="Lin M."/>
            <person name="Wu X.Y."/>
            <person name="Wu W.L."/>
            <person name="Chen Y.Y."/>
            <person name="Chang S.B."/>
            <person name="Sakamoto S."/>
            <person name="Ohme-Takagi M."/>
            <person name="Yagi M."/>
            <person name="Zeng S.J."/>
            <person name="Shen C.Y."/>
            <person name="Yeh C.M."/>
            <person name="Luo Y.B."/>
            <person name="Tsai W.C."/>
            <person name="Van de Peer Y."/>
            <person name="Liu Z.J."/>
        </authorList>
    </citation>
    <scope>NUCLEOTIDE SEQUENCE [LARGE SCALE GENOMIC DNA]</scope>
    <source>
        <tissue evidence="1">The whole plant</tissue>
    </source>
</reference>
<evidence type="ECO:0000313" key="2">
    <source>
        <dbReference type="Proteomes" id="UP000233837"/>
    </source>
</evidence>
<accession>A0A2I0VYK5</accession>
<evidence type="ECO:0000313" key="1">
    <source>
        <dbReference type="EMBL" id="PKU68490.1"/>
    </source>
</evidence>
<protein>
    <submittedName>
        <fullName evidence="1">Uncharacterized protein</fullName>
    </submittedName>
</protein>
<organism evidence="1 2">
    <name type="scientific">Dendrobium catenatum</name>
    <dbReference type="NCBI Taxonomy" id="906689"/>
    <lineage>
        <taxon>Eukaryota</taxon>
        <taxon>Viridiplantae</taxon>
        <taxon>Streptophyta</taxon>
        <taxon>Embryophyta</taxon>
        <taxon>Tracheophyta</taxon>
        <taxon>Spermatophyta</taxon>
        <taxon>Magnoliopsida</taxon>
        <taxon>Liliopsida</taxon>
        <taxon>Asparagales</taxon>
        <taxon>Orchidaceae</taxon>
        <taxon>Epidendroideae</taxon>
        <taxon>Malaxideae</taxon>
        <taxon>Dendrobiinae</taxon>
        <taxon>Dendrobium</taxon>
    </lineage>
</organism>
<sequence length="56" mass="6294">MPLASTIGEGLKLGPHASAFSYFLAKETHKSALKDFFEKEHRAVTCTSYFLSWELT</sequence>
<gene>
    <name evidence="1" type="ORF">MA16_Dca020027</name>
</gene>
<name>A0A2I0VYK5_9ASPA</name>
<proteinExistence type="predicted"/>
<keyword evidence="2" id="KW-1185">Reference proteome</keyword>
<dbReference type="AlphaFoldDB" id="A0A2I0VYK5"/>
<dbReference type="EMBL" id="KZ503088">
    <property type="protein sequence ID" value="PKU68490.1"/>
    <property type="molecule type" value="Genomic_DNA"/>
</dbReference>